<dbReference type="Proteomes" id="UP001165960">
    <property type="component" value="Unassembled WGS sequence"/>
</dbReference>
<evidence type="ECO:0000313" key="1">
    <source>
        <dbReference type="EMBL" id="KAJ9080585.1"/>
    </source>
</evidence>
<evidence type="ECO:0000313" key="2">
    <source>
        <dbReference type="Proteomes" id="UP001165960"/>
    </source>
</evidence>
<accession>A0ACC2U193</accession>
<reference evidence="1" key="1">
    <citation type="submission" date="2022-04" db="EMBL/GenBank/DDBJ databases">
        <title>Genome of the entomopathogenic fungus Entomophthora muscae.</title>
        <authorList>
            <person name="Elya C."/>
            <person name="Lovett B.R."/>
            <person name="Lee E."/>
            <person name="Macias A.M."/>
            <person name="Hajek A.E."/>
            <person name="De Bivort B.L."/>
            <person name="Kasson M.T."/>
            <person name="De Fine Licht H.H."/>
            <person name="Stajich J.E."/>
        </authorList>
    </citation>
    <scope>NUCLEOTIDE SEQUENCE</scope>
    <source>
        <strain evidence="1">Berkeley</strain>
    </source>
</reference>
<name>A0ACC2U193_9FUNG</name>
<proteinExistence type="predicted"/>
<organism evidence="1 2">
    <name type="scientific">Entomophthora muscae</name>
    <dbReference type="NCBI Taxonomy" id="34485"/>
    <lineage>
        <taxon>Eukaryota</taxon>
        <taxon>Fungi</taxon>
        <taxon>Fungi incertae sedis</taxon>
        <taxon>Zoopagomycota</taxon>
        <taxon>Entomophthoromycotina</taxon>
        <taxon>Entomophthoromycetes</taxon>
        <taxon>Entomophthorales</taxon>
        <taxon>Entomophthoraceae</taxon>
        <taxon>Entomophthora</taxon>
    </lineage>
</organism>
<dbReference type="EMBL" id="QTSX02001542">
    <property type="protein sequence ID" value="KAJ9080585.1"/>
    <property type="molecule type" value="Genomic_DNA"/>
</dbReference>
<sequence length="160" mass="18268">MNRRSSSIAKPRPVARADWEDQADEELKALWSTSSVKPPNPRYTQTASTRVHRRRSESEATVIMLPQSKTTDPNHKHNEQRALSLPAKPKAQPTKTTFNADISLTYARRRIRTVKDFDKMLKQGFPALSHRQSDPELTLYISLTPSLASQHYSLPSYKPK</sequence>
<gene>
    <name evidence="1" type="ORF">DSO57_1023412</name>
</gene>
<protein>
    <submittedName>
        <fullName evidence="1">Uncharacterized protein</fullName>
    </submittedName>
</protein>
<comment type="caution">
    <text evidence="1">The sequence shown here is derived from an EMBL/GenBank/DDBJ whole genome shotgun (WGS) entry which is preliminary data.</text>
</comment>
<keyword evidence="2" id="KW-1185">Reference proteome</keyword>